<keyword evidence="1" id="KW-0732">Signal</keyword>
<organism evidence="2 3">
    <name type="scientific">Flavobacterium fryxellicola</name>
    <dbReference type="NCBI Taxonomy" id="249352"/>
    <lineage>
        <taxon>Bacteria</taxon>
        <taxon>Pseudomonadati</taxon>
        <taxon>Bacteroidota</taxon>
        <taxon>Flavobacteriia</taxon>
        <taxon>Flavobacteriales</taxon>
        <taxon>Flavobacteriaceae</taxon>
        <taxon>Flavobacterium</taxon>
    </lineage>
</organism>
<accession>A0A167XBL9</accession>
<reference evidence="2 3" key="1">
    <citation type="submission" date="2016-03" db="EMBL/GenBank/DDBJ databases">
        <title>Draft genome sequence of Flavobacterium fryxellicola DSM 16209.</title>
        <authorList>
            <person name="Shin S.-K."/>
            <person name="Yi H."/>
        </authorList>
    </citation>
    <scope>NUCLEOTIDE SEQUENCE [LARGE SCALE GENOMIC DNA]</scope>
    <source>
        <strain evidence="2 3">DSM 16209</strain>
    </source>
</reference>
<dbReference type="RefSeq" id="WP_066080628.1">
    <property type="nucleotide sequence ID" value="NZ_FRDK01000012.1"/>
</dbReference>
<feature type="chain" id="PRO_5007894354" description="GLPGLI family protein" evidence="1">
    <location>
        <begin position="18"/>
        <end position="239"/>
    </location>
</feature>
<dbReference type="OrthoDB" id="1429333at2"/>
<keyword evidence="3" id="KW-1185">Reference proteome</keyword>
<feature type="signal peptide" evidence="1">
    <location>
        <begin position="1"/>
        <end position="17"/>
    </location>
</feature>
<proteinExistence type="predicted"/>
<gene>
    <name evidence="2" type="ORF">FBFR_10160</name>
</gene>
<dbReference type="AlphaFoldDB" id="A0A167XBL9"/>
<sequence>MKYLYLVLLLNGLAAIAQNNVRITYSITPTGGSLEKNQDVVKSKVANSFVGIDDALTRLSYMLIVKDQKSHFYLESMLDFNEKPARLARAFAGNAEFFKDEQRKTIIKKVDFSNEIFYVKLDSVAQWELLNEQKIINGYTCFKATREKLLRLKQSNPLHIVEAWYCPAIPVRNGPKEFGDLPGLILELQDDKITYLASKIELNNNLKVTLKEVNHKIISENEFYKIIKLTDANTAATVK</sequence>
<comment type="caution">
    <text evidence="2">The sequence shown here is derived from an EMBL/GenBank/DDBJ whole genome shotgun (WGS) entry which is preliminary data.</text>
</comment>
<evidence type="ECO:0000313" key="2">
    <source>
        <dbReference type="EMBL" id="OAB28195.1"/>
    </source>
</evidence>
<evidence type="ECO:0000313" key="3">
    <source>
        <dbReference type="Proteomes" id="UP000077164"/>
    </source>
</evidence>
<name>A0A167XBL9_9FLAO</name>
<dbReference type="STRING" id="249352.SAMN05444395_11246"/>
<evidence type="ECO:0000256" key="1">
    <source>
        <dbReference type="SAM" id="SignalP"/>
    </source>
</evidence>
<dbReference type="EMBL" id="LVJE01000013">
    <property type="protein sequence ID" value="OAB28195.1"/>
    <property type="molecule type" value="Genomic_DNA"/>
</dbReference>
<dbReference type="Pfam" id="PF09697">
    <property type="entry name" value="Porph_ging"/>
    <property type="match status" value="1"/>
</dbReference>
<dbReference type="NCBIfam" id="TIGR01200">
    <property type="entry name" value="GLPGLI"/>
    <property type="match status" value="1"/>
</dbReference>
<protein>
    <recommendedName>
        <fullName evidence="4">GLPGLI family protein</fullName>
    </recommendedName>
</protein>
<dbReference type="InterPro" id="IPR005901">
    <property type="entry name" value="GLPGLI"/>
</dbReference>
<dbReference type="Proteomes" id="UP000077164">
    <property type="component" value="Unassembled WGS sequence"/>
</dbReference>
<evidence type="ECO:0008006" key="4">
    <source>
        <dbReference type="Google" id="ProtNLM"/>
    </source>
</evidence>